<dbReference type="AlphaFoldDB" id="A0AB74US57"/>
<dbReference type="SUPFAM" id="SSF56925">
    <property type="entry name" value="OMPA-like"/>
    <property type="match status" value="1"/>
</dbReference>
<evidence type="ECO:0000313" key="2">
    <source>
        <dbReference type="EMBL" id="XIA19576.1"/>
    </source>
</evidence>
<feature type="chain" id="PRO_5044498604" evidence="1">
    <location>
        <begin position="36"/>
        <end position="267"/>
    </location>
</feature>
<dbReference type="EMBL" id="CP170721">
    <property type="protein sequence ID" value="XIA19576.1"/>
    <property type="molecule type" value="Genomic_DNA"/>
</dbReference>
<reference evidence="2" key="1">
    <citation type="submission" date="2024-10" db="EMBL/GenBank/DDBJ databases">
        <authorList>
            <person name="Lesea H.P."/>
            <person name="Kuehl J.V."/>
            <person name="Chandonia J.-M."/>
        </authorList>
    </citation>
    <scope>NUCLEOTIDE SEQUENCE</scope>
    <source>
        <strain evidence="2">FW102-FHT14D07</strain>
    </source>
</reference>
<protein>
    <submittedName>
        <fullName evidence="2">Transporter</fullName>
    </submittedName>
</protein>
<proteinExistence type="predicted"/>
<keyword evidence="1" id="KW-0732">Signal</keyword>
<dbReference type="InterPro" id="IPR011250">
    <property type="entry name" value="OMP/PagP_B-barrel"/>
</dbReference>
<name>A0AB74US57_9GAMM</name>
<sequence>MDFNRYRGQRRPRMRALPTSMLALALLVAAAPARAENPGFDRPGYGFTPGVLAAGEAILEQGLPDWSRDRQDGVTVSQYTADSLLRIGLGGPLEMQLGSDSWNVLRQASPGGSVHREGRGDSQLGLKLALPSSHAGFSWGLLGSVTFTDGEREFRADHRQYLLGAQFNLDVGERHSLGLYLENVRRGGADSPTVALDDSHALSSALTLYTELAWQHLPGEGNGSLAGAGVQWMVTPSVQLDAGFDHRLHGSANQWQGNLGVSIYFGG</sequence>
<gene>
    <name evidence="2" type="ORF">ACFYG5_05360</name>
</gene>
<feature type="signal peptide" evidence="1">
    <location>
        <begin position="1"/>
        <end position="35"/>
    </location>
</feature>
<dbReference type="RefSeq" id="WP_395119023.1">
    <property type="nucleotide sequence ID" value="NZ_CP170721.1"/>
</dbReference>
<organism evidence="2">
    <name type="scientific">Rhodanobacter sp. FW102-FHT14D07</name>
    <dbReference type="NCBI Taxonomy" id="3351462"/>
    <lineage>
        <taxon>Bacteria</taxon>
        <taxon>Pseudomonadati</taxon>
        <taxon>Pseudomonadota</taxon>
        <taxon>Gammaproteobacteria</taxon>
        <taxon>Lysobacterales</taxon>
        <taxon>Rhodanobacteraceae</taxon>
        <taxon>Rhodanobacter</taxon>
    </lineage>
</organism>
<evidence type="ECO:0000256" key="1">
    <source>
        <dbReference type="SAM" id="SignalP"/>
    </source>
</evidence>
<accession>A0AB74US57</accession>